<evidence type="ECO:0000313" key="2">
    <source>
        <dbReference type="EMBL" id="KAJ8929835.1"/>
    </source>
</evidence>
<proteinExistence type="predicted"/>
<dbReference type="AlphaFoldDB" id="A0AAV8WUB0"/>
<feature type="compositionally biased region" description="Polar residues" evidence="1">
    <location>
        <begin position="25"/>
        <end position="44"/>
    </location>
</feature>
<feature type="region of interest" description="Disordered" evidence="1">
    <location>
        <begin position="1"/>
        <end position="50"/>
    </location>
</feature>
<dbReference type="EMBL" id="JANEYF010004857">
    <property type="protein sequence ID" value="KAJ8929835.1"/>
    <property type="molecule type" value="Genomic_DNA"/>
</dbReference>
<accession>A0AAV8WUB0</accession>
<organism evidence="2 3">
    <name type="scientific">Rhamnusium bicolor</name>
    <dbReference type="NCBI Taxonomy" id="1586634"/>
    <lineage>
        <taxon>Eukaryota</taxon>
        <taxon>Metazoa</taxon>
        <taxon>Ecdysozoa</taxon>
        <taxon>Arthropoda</taxon>
        <taxon>Hexapoda</taxon>
        <taxon>Insecta</taxon>
        <taxon>Pterygota</taxon>
        <taxon>Neoptera</taxon>
        <taxon>Endopterygota</taxon>
        <taxon>Coleoptera</taxon>
        <taxon>Polyphaga</taxon>
        <taxon>Cucujiformia</taxon>
        <taxon>Chrysomeloidea</taxon>
        <taxon>Cerambycidae</taxon>
        <taxon>Lepturinae</taxon>
        <taxon>Rhagiini</taxon>
        <taxon>Rhamnusium</taxon>
    </lineage>
</organism>
<protein>
    <submittedName>
        <fullName evidence="2">Uncharacterized protein</fullName>
    </submittedName>
</protein>
<keyword evidence="3" id="KW-1185">Reference proteome</keyword>
<sequence length="72" mass="7852">MHDLSVGDNIDAPTDSETEVDVSAGTESINNQTADLEEASVSNQKPEDRQIITPKQKIFLSPINKTAIKRKA</sequence>
<name>A0AAV8WUB0_9CUCU</name>
<reference evidence="2" key="1">
    <citation type="journal article" date="2023" name="Insect Mol. Biol.">
        <title>Genome sequencing provides insights into the evolution of gene families encoding plant cell wall-degrading enzymes in longhorned beetles.</title>
        <authorList>
            <person name="Shin N.R."/>
            <person name="Okamura Y."/>
            <person name="Kirsch R."/>
            <person name="Pauchet Y."/>
        </authorList>
    </citation>
    <scope>NUCLEOTIDE SEQUENCE</scope>
    <source>
        <strain evidence="2">RBIC_L_NR</strain>
    </source>
</reference>
<dbReference type="Proteomes" id="UP001162156">
    <property type="component" value="Unassembled WGS sequence"/>
</dbReference>
<comment type="caution">
    <text evidence="2">The sequence shown here is derived from an EMBL/GenBank/DDBJ whole genome shotgun (WGS) entry which is preliminary data.</text>
</comment>
<evidence type="ECO:0000313" key="3">
    <source>
        <dbReference type="Proteomes" id="UP001162156"/>
    </source>
</evidence>
<gene>
    <name evidence="2" type="ORF">NQ314_017438</name>
</gene>
<evidence type="ECO:0000256" key="1">
    <source>
        <dbReference type="SAM" id="MobiDB-lite"/>
    </source>
</evidence>